<reference evidence="1" key="1">
    <citation type="journal article" date="2015" name="Nature">
        <title>Complex archaea that bridge the gap between prokaryotes and eukaryotes.</title>
        <authorList>
            <person name="Spang A."/>
            <person name="Saw J.H."/>
            <person name="Jorgensen S.L."/>
            <person name="Zaremba-Niedzwiedzka K."/>
            <person name="Martijn J."/>
            <person name="Lind A.E."/>
            <person name="van Eijk R."/>
            <person name="Schleper C."/>
            <person name="Guy L."/>
            <person name="Ettema T.J."/>
        </authorList>
    </citation>
    <scope>NUCLEOTIDE SEQUENCE</scope>
</reference>
<gene>
    <name evidence="1" type="ORF">LCGC14_1577700</name>
</gene>
<sequence length="81" mass="9206">MKLKKNQLIEIRWLDITSDGSWLKPATVEKFPAVDCLSVGYFLNQDKKVIRLSSMVNSNDGERDVTAIPLGCVEKIIKLKR</sequence>
<proteinExistence type="predicted"/>
<comment type="caution">
    <text evidence="1">The sequence shown here is derived from an EMBL/GenBank/DDBJ whole genome shotgun (WGS) entry which is preliminary data.</text>
</comment>
<accession>A0A0F9IHY4</accession>
<dbReference type="AlphaFoldDB" id="A0A0F9IHY4"/>
<protein>
    <submittedName>
        <fullName evidence="1">Uncharacterized protein</fullName>
    </submittedName>
</protein>
<name>A0A0F9IHY4_9ZZZZ</name>
<organism evidence="1">
    <name type="scientific">marine sediment metagenome</name>
    <dbReference type="NCBI Taxonomy" id="412755"/>
    <lineage>
        <taxon>unclassified sequences</taxon>
        <taxon>metagenomes</taxon>
        <taxon>ecological metagenomes</taxon>
    </lineage>
</organism>
<dbReference type="EMBL" id="LAZR01012380">
    <property type="protein sequence ID" value="KKM27142.1"/>
    <property type="molecule type" value="Genomic_DNA"/>
</dbReference>
<evidence type="ECO:0000313" key="1">
    <source>
        <dbReference type="EMBL" id="KKM27142.1"/>
    </source>
</evidence>